<keyword evidence="6" id="KW-1185">Reference proteome</keyword>
<dbReference type="PROSITE" id="PS50234">
    <property type="entry name" value="VWFA"/>
    <property type="match status" value="1"/>
</dbReference>
<evidence type="ECO:0000259" key="3">
    <source>
        <dbReference type="PROSITE" id="PS50006"/>
    </source>
</evidence>
<evidence type="ECO:0000259" key="4">
    <source>
        <dbReference type="PROSITE" id="PS50234"/>
    </source>
</evidence>
<name>F2NIX8_DESAR</name>
<reference evidence="6" key="2">
    <citation type="submission" date="2011-03" db="EMBL/GenBank/DDBJ databases">
        <title>The complete genome of Desulfobacca acetoxidans DSM 11109.</title>
        <authorList>
            <consortium name="US DOE Joint Genome Institute (JGI-PGF)"/>
            <person name="Lucas S."/>
            <person name="Copeland A."/>
            <person name="Lapidus A."/>
            <person name="Bruce D."/>
            <person name="Goodwin L."/>
            <person name="Pitluck S."/>
            <person name="Peters L."/>
            <person name="Kyrpides N."/>
            <person name="Mavromatis K."/>
            <person name="Ivanova N."/>
            <person name="Ovchinnikova G."/>
            <person name="Teshima H."/>
            <person name="Detter J.C."/>
            <person name="Han C."/>
            <person name="Land M."/>
            <person name="Hauser L."/>
            <person name="Markowitz V."/>
            <person name="Cheng J.-F."/>
            <person name="Hugenholtz P."/>
            <person name="Woyke T."/>
            <person name="Wu D."/>
            <person name="Spring S."/>
            <person name="Schueler E."/>
            <person name="Brambilla E."/>
            <person name="Klenk H.-P."/>
            <person name="Eisen J.A."/>
        </authorList>
    </citation>
    <scope>NUCLEOTIDE SEQUENCE [LARGE SCALE GENOMIC DNA]</scope>
    <source>
        <strain evidence="6">ATCC 700848 / DSM 11109 / ASRB2</strain>
    </source>
</reference>
<keyword evidence="1" id="KW-1133">Transmembrane helix</keyword>
<feature type="domain" description="FHA" evidence="3">
    <location>
        <begin position="481"/>
        <end position="511"/>
    </location>
</feature>
<keyword evidence="1" id="KW-0472">Membrane</keyword>
<feature type="domain" description="VWFA" evidence="4">
    <location>
        <begin position="88"/>
        <end position="257"/>
    </location>
</feature>
<evidence type="ECO:0000256" key="2">
    <source>
        <dbReference type="SAM" id="SignalP"/>
    </source>
</evidence>
<dbReference type="Gene3D" id="2.60.200.20">
    <property type="match status" value="1"/>
</dbReference>
<dbReference type="InterPro" id="IPR017802">
    <property type="entry name" value="VWFA-rel_acidobac-type"/>
</dbReference>
<dbReference type="KEGG" id="dao:Desac_2944"/>
<dbReference type="eggNOG" id="COG2304">
    <property type="taxonomic scope" value="Bacteria"/>
</dbReference>
<dbReference type="eggNOG" id="COG1716">
    <property type="taxonomic scope" value="Bacteria"/>
</dbReference>
<dbReference type="STRING" id="880072.Desac_2944"/>
<dbReference type="PANTHER" id="PTHR10338:SF108">
    <property type="entry name" value="INTER-ALPHA-TRYPSIN INHIBITOR HEAVY CHAIN H4-LIKE PROTEIN"/>
    <property type="match status" value="1"/>
</dbReference>
<dbReference type="SUPFAM" id="SSF49879">
    <property type="entry name" value="SMAD/FHA domain"/>
    <property type="match status" value="1"/>
</dbReference>
<dbReference type="EMBL" id="CP002629">
    <property type="protein sequence ID" value="AEB10743.1"/>
    <property type="molecule type" value="Genomic_DNA"/>
</dbReference>
<dbReference type="RefSeq" id="WP_013707852.1">
    <property type="nucleotide sequence ID" value="NC_015388.1"/>
</dbReference>
<gene>
    <name evidence="5" type="ordered locus">Desac_2944</name>
</gene>
<dbReference type="InterPro" id="IPR036465">
    <property type="entry name" value="vWFA_dom_sf"/>
</dbReference>
<dbReference type="InterPro" id="IPR008984">
    <property type="entry name" value="SMAD_FHA_dom_sf"/>
</dbReference>
<feature type="signal peptide" evidence="2">
    <location>
        <begin position="1"/>
        <end position="20"/>
    </location>
</feature>
<dbReference type="Gene3D" id="3.40.50.410">
    <property type="entry name" value="von Willebrand factor, type A domain"/>
    <property type="match status" value="1"/>
</dbReference>
<keyword evidence="1" id="KW-0812">Transmembrane</keyword>
<evidence type="ECO:0000313" key="5">
    <source>
        <dbReference type="EMBL" id="AEB10743.1"/>
    </source>
</evidence>
<feature type="chain" id="PRO_5003283838" evidence="2">
    <location>
        <begin position="21"/>
        <end position="543"/>
    </location>
</feature>
<organism evidence="5 6">
    <name type="scientific">Desulfobacca acetoxidans (strain ATCC 700848 / DSM 11109 / ASRB2)</name>
    <dbReference type="NCBI Taxonomy" id="880072"/>
    <lineage>
        <taxon>Bacteria</taxon>
        <taxon>Pseudomonadati</taxon>
        <taxon>Thermodesulfobacteriota</taxon>
        <taxon>Desulfobaccia</taxon>
        <taxon>Desulfobaccales</taxon>
        <taxon>Desulfobaccaceae</taxon>
        <taxon>Desulfobacca</taxon>
    </lineage>
</organism>
<dbReference type="PANTHER" id="PTHR10338">
    <property type="entry name" value="INTER-ALPHA-TRYPSIN INHIBITOR HEAVY CHAIN FAMILY MEMBER"/>
    <property type="match status" value="1"/>
</dbReference>
<dbReference type="HOGENOM" id="CLU_501285_0_0_7"/>
<dbReference type="Pfam" id="PF00498">
    <property type="entry name" value="FHA"/>
    <property type="match status" value="1"/>
</dbReference>
<keyword evidence="2" id="KW-0732">Signal</keyword>
<protein>
    <submittedName>
        <fullName evidence="5">VWFA-related domain-containing protein</fullName>
    </submittedName>
</protein>
<dbReference type="OrthoDB" id="6206554at2"/>
<dbReference type="InterPro" id="IPR050934">
    <property type="entry name" value="ITIH"/>
</dbReference>
<dbReference type="NCBIfam" id="TIGR03436">
    <property type="entry name" value="acidobact_VWFA"/>
    <property type="match status" value="1"/>
</dbReference>
<dbReference type="CDD" id="cd00198">
    <property type="entry name" value="vWFA"/>
    <property type="match status" value="1"/>
</dbReference>
<reference evidence="5 6" key="1">
    <citation type="journal article" date="2011" name="Stand. Genomic Sci.">
        <title>Complete genome sequence of the acetate-degrading sulfate reducer Desulfobacca acetoxidans type strain (ASRB2).</title>
        <authorList>
            <person name="Goker M."/>
            <person name="Teshima H."/>
            <person name="Lapidus A."/>
            <person name="Nolan M."/>
            <person name="Lucas S."/>
            <person name="Hammon N."/>
            <person name="Deshpande S."/>
            <person name="Cheng J.F."/>
            <person name="Tapia R."/>
            <person name="Han C."/>
            <person name="Goodwin L."/>
            <person name="Pitluck S."/>
            <person name="Huntemann M."/>
            <person name="Liolios K."/>
            <person name="Ivanova N."/>
            <person name="Pagani I."/>
            <person name="Mavromatis K."/>
            <person name="Ovchinikova G."/>
            <person name="Pati A."/>
            <person name="Chen A."/>
            <person name="Palaniappan K."/>
            <person name="Land M."/>
            <person name="Hauser L."/>
            <person name="Brambilla E.M."/>
            <person name="Rohde M."/>
            <person name="Spring S."/>
            <person name="Detter J.C."/>
            <person name="Woyke T."/>
            <person name="Bristow J."/>
            <person name="Eisen J.A."/>
            <person name="Markowitz V."/>
            <person name="Hugenholtz P."/>
            <person name="Kyrpides N.C."/>
            <person name="Klenk H.P."/>
        </authorList>
    </citation>
    <scope>NUCLEOTIDE SEQUENCE [LARGE SCALE GENOMIC DNA]</scope>
    <source>
        <strain evidence="6">ATCC 700848 / DSM 11109 / ASRB2</strain>
    </source>
</reference>
<dbReference type="PROSITE" id="PS50006">
    <property type="entry name" value="FHA_DOMAIN"/>
    <property type="match status" value="1"/>
</dbReference>
<dbReference type="Proteomes" id="UP000000483">
    <property type="component" value="Chromosome"/>
</dbReference>
<feature type="transmembrane region" description="Helical" evidence="1">
    <location>
        <begin position="350"/>
        <end position="371"/>
    </location>
</feature>
<evidence type="ECO:0000313" key="6">
    <source>
        <dbReference type="Proteomes" id="UP000000483"/>
    </source>
</evidence>
<dbReference type="SMART" id="SM00327">
    <property type="entry name" value="VWA"/>
    <property type="match status" value="1"/>
</dbReference>
<dbReference type="SUPFAM" id="SSF53300">
    <property type="entry name" value="vWA-like"/>
    <property type="match status" value="1"/>
</dbReference>
<proteinExistence type="predicted"/>
<accession>F2NIX8</accession>
<dbReference type="AlphaFoldDB" id="F2NIX8"/>
<sequence length="543" mass="59896">MVIWRVLAFLLVFLCWAQMATPAELGALHVLDIQSKPNHAVEMILSVLDKTGRPIKNLTPENFSLSVEGQPIKDFSLEPISSAKSPLSVVLAIDVSGSMKGEPMAEARKAAAIFLDELEKDDHVALITFGQGVYHLSDFAAKKHEVREQLQHLEAKEQWTWLYQATLEAMERAVQAPTTRAAVILLTDGKDEGSPVSEEAVLDRIKGAQVPIYAMGFGSKAQVDYLQKVASASQGAFLSTPQAADLTNLYQTVLDYLKNQYILRFTYENPVGVYTSQLKLSVAGQELSTQRRFLYVAAEPQPQPPPAPIIIPQVPPLPALEPSPRATAPTPLPEPVQLPQPPPEWWQEPLWQGLVAGVALLGLGLLIWFLVRRWKVTSKLPEPVRVLLKGKAHSVMATSPGSGSSTSTRVLFSPGEVGLRLNIPPVPIFFALLDSSKNLHYQEIILTRYDDENPALYDNARIYLLFSDNTVSRPNPQRAGHARIFLDAETQMYHLEDLGSFSGTKLNDKPISEAAPLEDQDAITLGGVSLAFYDRRPLTGTRY</sequence>
<dbReference type="InterPro" id="IPR000253">
    <property type="entry name" value="FHA_dom"/>
</dbReference>
<dbReference type="CDD" id="cd00060">
    <property type="entry name" value="FHA"/>
    <property type="match status" value="1"/>
</dbReference>
<dbReference type="Pfam" id="PF00092">
    <property type="entry name" value="VWA"/>
    <property type="match status" value="1"/>
</dbReference>
<evidence type="ECO:0000256" key="1">
    <source>
        <dbReference type="SAM" id="Phobius"/>
    </source>
</evidence>
<dbReference type="InterPro" id="IPR002035">
    <property type="entry name" value="VWF_A"/>
</dbReference>